<gene>
    <name evidence="2" type="ORF">GSONMT00030687001</name>
</gene>
<feature type="compositionally biased region" description="Polar residues" evidence="1">
    <location>
        <begin position="250"/>
        <end position="264"/>
    </location>
</feature>
<dbReference type="STRING" id="8022.A0A060XYP3"/>
<dbReference type="Proteomes" id="UP000193380">
    <property type="component" value="Unassembled WGS sequence"/>
</dbReference>
<dbReference type="InterPro" id="IPR034608">
    <property type="entry name" value="CCDC125"/>
</dbReference>
<dbReference type="GO" id="GO:0035024">
    <property type="term" value="P:negative regulation of Rho protein signal transduction"/>
    <property type="evidence" value="ECO:0007669"/>
    <property type="project" value="TreeGrafter"/>
</dbReference>
<dbReference type="AlphaFoldDB" id="A0A060XYP3"/>
<feature type="compositionally biased region" description="Polar residues" evidence="1">
    <location>
        <begin position="201"/>
        <end position="213"/>
    </location>
</feature>
<protein>
    <submittedName>
        <fullName evidence="2">Uncharacterized protein</fullName>
    </submittedName>
</protein>
<evidence type="ECO:0000256" key="1">
    <source>
        <dbReference type="SAM" id="MobiDB-lite"/>
    </source>
</evidence>
<reference evidence="2" key="1">
    <citation type="journal article" date="2014" name="Nat. Commun.">
        <title>The rainbow trout genome provides novel insights into evolution after whole-genome duplication in vertebrates.</title>
        <authorList>
            <person name="Berthelot C."/>
            <person name="Brunet F."/>
            <person name="Chalopin D."/>
            <person name="Juanchich A."/>
            <person name="Bernard M."/>
            <person name="Noel B."/>
            <person name="Bento P."/>
            <person name="Da Silva C."/>
            <person name="Labadie K."/>
            <person name="Alberti A."/>
            <person name="Aury J.M."/>
            <person name="Louis A."/>
            <person name="Dehais P."/>
            <person name="Bardou P."/>
            <person name="Montfort J."/>
            <person name="Klopp C."/>
            <person name="Cabau C."/>
            <person name="Gaspin C."/>
            <person name="Thorgaard G.H."/>
            <person name="Boussaha M."/>
            <person name="Quillet E."/>
            <person name="Guyomard R."/>
            <person name="Galiana D."/>
            <person name="Bobe J."/>
            <person name="Volff J.N."/>
            <person name="Genet C."/>
            <person name="Wincker P."/>
            <person name="Jaillon O."/>
            <person name="Roest Crollius H."/>
            <person name="Guiguen Y."/>
        </authorList>
    </citation>
    <scope>NUCLEOTIDE SEQUENCE [LARGE SCALE GENOMIC DNA]</scope>
</reference>
<name>A0A060XYP3_ONCMY</name>
<accession>A0A060XYP3</accession>
<evidence type="ECO:0000313" key="2">
    <source>
        <dbReference type="EMBL" id="CDQ84778.1"/>
    </source>
</evidence>
<feature type="compositionally biased region" description="Polar residues" evidence="1">
    <location>
        <begin position="180"/>
        <end position="191"/>
    </location>
</feature>
<dbReference type="PANTHER" id="PTHR28616:SF1">
    <property type="entry name" value="COILED-COIL DOMAIN-CONTAINING PROTEIN 125"/>
    <property type="match status" value="1"/>
</dbReference>
<proteinExistence type="predicted"/>
<reference evidence="2" key="2">
    <citation type="submission" date="2014-03" db="EMBL/GenBank/DDBJ databases">
        <authorList>
            <person name="Genoscope - CEA"/>
        </authorList>
    </citation>
    <scope>NUCLEOTIDE SEQUENCE</scope>
</reference>
<dbReference type="EMBL" id="FR906552">
    <property type="protein sequence ID" value="CDQ84778.1"/>
    <property type="molecule type" value="Genomic_DNA"/>
</dbReference>
<sequence>MLVNCSNRRQSYCAVTSRHLEGKHEALKILQGQSILDRATSHTKILLQKSEERTKALEKLEGHGRRMEEALLMADAFRIAFEQQLRRRSDHFLILAETDRNKSRPLRPEGKDKTASLSVAQRLRGLLPSSTEITDDPTETLHKLLDLLSDKEEALAHQRKVSFMLARNTEELERRLKTDNMLQTQVTSPPHRSSETDTCKSNHAGTSVCSSNHVQERSGVDQCHGGASSSESDTTDLQPSEIQEAETEATDLQIQGLSLGQSPTERGGREDHLVTLL</sequence>
<organism evidence="2 3">
    <name type="scientific">Oncorhynchus mykiss</name>
    <name type="common">Rainbow trout</name>
    <name type="synonym">Salmo gairdneri</name>
    <dbReference type="NCBI Taxonomy" id="8022"/>
    <lineage>
        <taxon>Eukaryota</taxon>
        <taxon>Metazoa</taxon>
        <taxon>Chordata</taxon>
        <taxon>Craniata</taxon>
        <taxon>Vertebrata</taxon>
        <taxon>Euteleostomi</taxon>
        <taxon>Actinopterygii</taxon>
        <taxon>Neopterygii</taxon>
        <taxon>Teleostei</taxon>
        <taxon>Protacanthopterygii</taxon>
        <taxon>Salmoniformes</taxon>
        <taxon>Salmonidae</taxon>
        <taxon>Salmoninae</taxon>
        <taxon>Oncorhynchus</taxon>
    </lineage>
</organism>
<feature type="region of interest" description="Disordered" evidence="1">
    <location>
        <begin position="177"/>
        <end position="277"/>
    </location>
</feature>
<feature type="compositionally biased region" description="Polar residues" evidence="1">
    <location>
        <begin position="227"/>
        <end position="241"/>
    </location>
</feature>
<feature type="compositionally biased region" description="Basic and acidic residues" evidence="1">
    <location>
        <begin position="266"/>
        <end position="277"/>
    </location>
</feature>
<dbReference type="PaxDb" id="8022-A0A060XYP3"/>
<evidence type="ECO:0000313" key="3">
    <source>
        <dbReference type="Proteomes" id="UP000193380"/>
    </source>
</evidence>
<dbReference type="PANTHER" id="PTHR28616">
    <property type="entry name" value="COILED-COIL DOMAIN-CONTAINING PROTEIN 125"/>
    <property type="match status" value="1"/>
</dbReference>
<dbReference type="GO" id="GO:2000146">
    <property type="term" value="P:negative regulation of cell motility"/>
    <property type="evidence" value="ECO:0007669"/>
    <property type="project" value="TreeGrafter"/>
</dbReference>
<dbReference type="GO" id="GO:0005737">
    <property type="term" value="C:cytoplasm"/>
    <property type="evidence" value="ECO:0007669"/>
    <property type="project" value="TreeGrafter"/>
</dbReference>